<dbReference type="PANTHER" id="PTHR11439">
    <property type="entry name" value="GAG-POL-RELATED RETROTRANSPOSON"/>
    <property type="match status" value="1"/>
</dbReference>
<protein>
    <submittedName>
        <fullName evidence="3">Uncharacterized protein LOC110013263</fullName>
    </submittedName>
</protein>
<dbReference type="OrthoDB" id="430476at2759"/>
<dbReference type="SUPFAM" id="SSF56672">
    <property type="entry name" value="DNA/RNA polymerases"/>
    <property type="match status" value="1"/>
</dbReference>
<sequence length="231" mass="26318">MVLLVFVDDILITGPLLAAFRGVKDYLHTLFTIKDIGDARYFLGMEIARCSDGLYVSRTKYTIDIIRDAGLCQAKSASTPLPQGLRLHSTLDDPLPNRDSYRRLVGRLLYLAFTRPNISHPVQQLSQFLTNHCDSHWRAALHVVRYLKVSWKTKKQPTISRSTVEAEYRSLVAAVCELRWVSYIQTDLGVSTSLPIELLYDSKASLHILVDPVFHKRTKHIELDCHLVRDA</sequence>
<dbReference type="Proteomes" id="UP000504604">
    <property type="component" value="Linkage group LG16"/>
</dbReference>
<evidence type="ECO:0000259" key="1">
    <source>
        <dbReference type="Pfam" id="PF07727"/>
    </source>
</evidence>
<gene>
    <name evidence="3" type="primary">LOC110013263</name>
</gene>
<name>A0A8M8VEN9_SESIN</name>
<dbReference type="InterPro" id="IPR043502">
    <property type="entry name" value="DNA/RNA_pol_sf"/>
</dbReference>
<dbReference type="KEGG" id="sind:110013263"/>
<dbReference type="AlphaFoldDB" id="A0A8M8VEN9"/>
<dbReference type="InterPro" id="IPR013103">
    <property type="entry name" value="RVT_2"/>
</dbReference>
<accession>A0A8M8VEN9</accession>
<dbReference type="RefSeq" id="XP_020555065.1">
    <property type="nucleotide sequence ID" value="XM_020699406.1"/>
</dbReference>
<reference evidence="3" key="1">
    <citation type="submission" date="2025-08" db="UniProtKB">
        <authorList>
            <consortium name="RefSeq"/>
        </authorList>
    </citation>
    <scope>IDENTIFICATION</scope>
</reference>
<organism evidence="2 3">
    <name type="scientific">Sesamum indicum</name>
    <name type="common">Oriental sesame</name>
    <name type="synonym">Sesamum orientale</name>
    <dbReference type="NCBI Taxonomy" id="4182"/>
    <lineage>
        <taxon>Eukaryota</taxon>
        <taxon>Viridiplantae</taxon>
        <taxon>Streptophyta</taxon>
        <taxon>Embryophyta</taxon>
        <taxon>Tracheophyta</taxon>
        <taxon>Spermatophyta</taxon>
        <taxon>Magnoliopsida</taxon>
        <taxon>eudicotyledons</taxon>
        <taxon>Gunneridae</taxon>
        <taxon>Pentapetalae</taxon>
        <taxon>asterids</taxon>
        <taxon>lamiids</taxon>
        <taxon>Lamiales</taxon>
        <taxon>Pedaliaceae</taxon>
        <taxon>Sesamum</taxon>
    </lineage>
</organism>
<dbReference type="PANTHER" id="PTHR11439:SF465">
    <property type="entry name" value="REVERSE TRANSCRIPTASE TY1_COPIA-TYPE DOMAIN-CONTAINING PROTEIN"/>
    <property type="match status" value="1"/>
</dbReference>
<proteinExistence type="predicted"/>
<dbReference type="GeneID" id="110013263"/>
<dbReference type="CDD" id="cd09272">
    <property type="entry name" value="RNase_HI_RT_Ty1"/>
    <property type="match status" value="1"/>
</dbReference>
<evidence type="ECO:0000313" key="3">
    <source>
        <dbReference type="RefSeq" id="XP_020555065.1"/>
    </source>
</evidence>
<evidence type="ECO:0000313" key="2">
    <source>
        <dbReference type="Proteomes" id="UP000504604"/>
    </source>
</evidence>
<keyword evidence="2" id="KW-1185">Reference proteome</keyword>
<feature type="domain" description="Reverse transcriptase Ty1/copia-type" evidence="1">
    <location>
        <begin position="2"/>
        <end position="81"/>
    </location>
</feature>
<dbReference type="Pfam" id="PF07727">
    <property type="entry name" value="RVT_2"/>
    <property type="match status" value="1"/>
</dbReference>